<proteinExistence type="predicted"/>
<keyword evidence="3" id="KW-1185">Reference proteome</keyword>
<evidence type="ECO:0000313" key="3">
    <source>
        <dbReference type="Proteomes" id="UP001305414"/>
    </source>
</evidence>
<dbReference type="EMBL" id="JAWHQM010000027">
    <property type="protein sequence ID" value="KAK5632870.1"/>
    <property type="molecule type" value="Genomic_DNA"/>
</dbReference>
<gene>
    <name evidence="2" type="ORF">RRF57_008583</name>
</gene>
<dbReference type="AlphaFoldDB" id="A0AAN7Z0U3"/>
<organism evidence="2 3">
    <name type="scientific">Xylaria bambusicola</name>
    <dbReference type="NCBI Taxonomy" id="326684"/>
    <lineage>
        <taxon>Eukaryota</taxon>
        <taxon>Fungi</taxon>
        <taxon>Dikarya</taxon>
        <taxon>Ascomycota</taxon>
        <taxon>Pezizomycotina</taxon>
        <taxon>Sordariomycetes</taxon>
        <taxon>Xylariomycetidae</taxon>
        <taxon>Xylariales</taxon>
        <taxon>Xylariaceae</taxon>
        <taxon>Xylaria</taxon>
    </lineage>
</organism>
<dbReference type="Proteomes" id="UP001305414">
    <property type="component" value="Unassembled WGS sequence"/>
</dbReference>
<feature type="compositionally biased region" description="Polar residues" evidence="1">
    <location>
        <begin position="11"/>
        <end position="25"/>
    </location>
</feature>
<reference evidence="2 3" key="1">
    <citation type="submission" date="2023-10" db="EMBL/GenBank/DDBJ databases">
        <title>Draft genome sequence of Xylaria bambusicola isolate GMP-LS, the root and basal stem rot pathogen of sugarcane in Indonesia.</title>
        <authorList>
            <person name="Selvaraj P."/>
            <person name="Muralishankar V."/>
            <person name="Muruganantham S."/>
            <person name="Sp S."/>
            <person name="Haryani S."/>
            <person name="Lau K.J.X."/>
            <person name="Naqvi N.I."/>
        </authorList>
    </citation>
    <scope>NUCLEOTIDE SEQUENCE [LARGE SCALE GENOMIC DNA]</scope>
    <source>
        <strain evidence="2">GMP-LS</strain>
    </source>
</reference>
<comment type="caution">
    <text evidence="2">The sequence shown here is derived from an EMBL/GenBank/DDBJ whole genome shotgun (WGS) entry which is preliminary data.</text>
</comment>
<name>A0AAN7Z0U3_9PEZI</name>
<accession>A0AAN7Z0U3</accession>
<evidence type="ECO:0000256" key="1">
    <source>
        <dbReference type="SAM" id="MobiDB-lite"/>
    </source>
</evidence>
<feature type="region of interest" description="Disordered" evidence="1">
    <location>
        <begin position="1"/>
        <end position="26"/>
    </location>
</feature>
<sequence length="78" mass="8207">MTESGKYLRGENTSEQVSNDPTNSVHCEDIEGIIGANEELELRSDVAADSTDNAENDSCPGGDETRGWCNGDEAGDGA</sequence>
<evidence type="ECO:0000313" key="2">
    <source>
        <dbReference type="EMBL" id="KAK5632870.1"/>
    </source>
</evidence>
<protein>
    <submittedName>
        <fullName evidence="2">Uncharacterized protein</fullName>
    </submittedName>
</protein>
<feature type="region of interest" description="Disordered" evidence="1">
    <location>
        <begin position="44"/>
        <end position="78"/>
    </location>
</feature>